<dbReference type="InterPro" id="IPR000683">
    <property type="entry name" value="Gfo/Idh/MocA-like_OxRdtase_N"/>
</dbReference>
<dbReference type="GO" id="GO:0016491">
    <property type="term" value="F:oxidoreductase activity"/>
    <property type="evidence" value="ECO:0007669"/>
    <property type="project" value="TreeGrafter"/>
</dbReference>
<dbReference type="GO" id="GO:0005737">
    <property type="term" value="C:cytoplasm"/>
    <property type="evidence" value="ECO:0007669"/>
    <property type="project" value="TreeGrafter"/>
</dbReference>
<comment type="caution">
    <text evidence="2">The sequence shown here is derived from an EMBL/GenBank/DDBJ whole genome shotgun (WGS) entry which is preliminary data.</text>
</comment>
<dbReference type="Proteomes" id="UP001147747">
    <property type="component" value="Unassembled WGS sequence"/>
</dbReference>
<dbReference type="Pfam" id="PF01408">
    <property type="entry name" value="GFO_IDH_MocA"/>
    <property type="match status" value="1"/>
</dbReference>
<dbReference type="PANTHER" id="PTHR42840">
    <property type="entry name" value="NAD(P)-BINDING ROSSMANN-FOLD SUPERFAMILY PROTEIN-RELATED"/>
    <property type="match status" value="1"/>
</dbReference>
<proteinExistence type="predicted"/>
<protein>
    <recommendedName>
        <fullName evidence="1">Gfo/Idh/MocA-like oxidoreductase N-terminal domain-containing protein</fullName>
    </recommendedName>
</protein>
<organism evidence="2 3">
    <name type="scientific">Penicillium cosmopolitanum</name>
    <dbReference type="NCBI Taxonomy" id="1131564"/>
    <lineage>
        <taxon>Eukaryota</taxon>
        <taxon>Fungi</taxon>
        <taxon>Dikarya</taxon>
        <taxon>Ascomycota</taxon>
        <taxon>Pezizomycotina</taxon>
        <taxon>Eurotiomycetes</taxon>
        <taxon>Eurotiomycetidae</taxon>
        <taxon>Eurotiales</taxon>
        <taxon>Aspergillaceae</taxon>
        <taxon>Penicillium</taxon>
    </lineage>
</organism>
<dbReference type="RefSeq" id="XP_056480667.1">
    <property type="nucleotide sequence ID" value="XM_056638678.1"/>
</dbReference>
<gene>
    <name evidence="2" type="ORF">N7509_014041</name>
</gene>
<dbReference type="AlphaFoldDB" id="A0A9W9V6F8"/>
<dbReference type="OrthoDB" id="64915at2759"/>
<dbReference type="InterPro" id="IPR036291">
    <property type="entry name" value="NAD(P)-bd_dom_sf"/>
</dbReference>
<accession>A0A9W9V6F8</accession>
<dbReference type="GO" id="GO:0000166">
    <property type="term" value="F:nucleotide binding"/>
    <property type="evidence" value="ECO:0007669"/>
    <property type="project" value="InterPro"/>
</dbReference>
<dbReference type="PANTHER" id="PTHR42840:SF7">
    <property type="entry name" value="BINDING ROSSMANN FOLD OXIDOREDUCTASE, PUTATIVE (AFU_ORTHOLOGUE AFUA_4G10190)-RELATED"/>
    <property type="match status" value="1"/>
</dbReference>
<keyword evidence="3" id="KW-1185">Reference proteome</keyword>
<reference evidence="2" key="1">
    <citation type="submission" date="2022-12" db="EMBL/GenBank/DDBJ databases">
        <authorList>
            <person name="Petersen C."/>
        </authorList>
    </citation>
    <scope>NUCLEOTIDE SEQUENCE</scope>
    <source>
        <strain evidence="2">IBT 29677</strain>
    </source>
</reference>
<sequence length="384" mass="42691">MTQSITHACGTLRPILRVGLIGCGEIAQVAHIPNLNHMSDKFVTTYLCDVSQQALLHCAAKVSQGPPKTTRDAEVLCSSDEVDVVVIASADAFHVPHAILALKYDKYCLLEKPAALNYRDIDALIKAESSSKGKVFVGYMRRYSLAFLEAVKEVKEMQDIRYARVRDIIGPNSDFVDQSGTFPRRFDDISMEDINDLNERKEDIIDQALTKEFGVDATPFSKLILILLGGLGSHDLSAMRELLGMPKSCLAASFAPPGIWTALFQYDGFPVIYESGFNSIPTFDCCIEVLSDDKTVRINYETPYIKGLPITLTIRERVEGSFGSSGFQERVIRPTYEDAYNLEFDAFYECVLSREIPKTTVADARSDIDLYAMIFKASHAKATC</sequence>
<dbReference type="Gene3D" id="3.30.360.10">
    <property type="entry name" value="Dihydrodipicolinate Reductase, domain 2"/>
    <property type="match status" value="1"/>
</dbReference>
<evidence type="ECO:0000313" key="3">
    <source>
        <dbReference type="Proteomes" id="UP001147747"/>
    </source>
</evidence>
<evidence type="ECO:0000259" key="1">
    <source>
        <dbReference type="Pfam" id="PF01408"/>
    </source>
</evidence>
<dbReference type="Gene3D" id="3.40.50.720">
    <property type="entry name" value="NAD(P)-binding Rossmann-like Domain"/>
    <property type="match status" value="1"/>
</dbReference>
<dbReference type="GeneID" id="81377658"/>
<name>A0A9W9V6F8_9EURO</name>
<dbReference type="EMBL" id="JAPZBU010000013">
    <property type="protein sequence ID" value="KAJ5369429.1"/>
    <property type="molecule type" value="Genomic_DNA"/>
</dbReference>
<dbReference type="GO" id="GO:0006740">
    <property type="term" value="P:NADPH regeneration"/>
    <property type="evidence" value="ECO:0007669"/>
    <property type="project" value="TreeGrafter"/>
</dbReference>
<dbReference type="SUPFAM" id="SSF51735">
    <property type="entry name" value="NAD(P)-binding Rossmann-fold domains"/>
    <property type="match status" value="1"/>
</dbReference>
<feature type="domain" description="Gfo/Idh/MocA-like oxidoreductase N-terminal" evidence="1">
    <location>
        <begin position="16"/>
        <end position="139"/>
    </location>
</feature>
<evidence type="ECO:0000313" key="2">
    <source>
        <dbReference type="EMBL" id="KAJ5369429.1"/>
    </source>
</evidence>
<dbReference type="FunFam" id="3.40.50.720:FF:000911">
    <property type="entry name" value="Chromosome 8, whole genome shotgun sequence"/>
    <property type="match status" value="1"/>
</dbReference>
<reference evidence="2" key="2">
    <citation type="journal article" date="2023" name="IMA Fungus">
        <title>Comparative genomic study of the Penicillium genus elucidates a diverse pangenome and 15 lateral gene transfer events.</title>
        <authorList>
            <person name="Petersen C."/>
            <person name="Sorensen T."/>
            <person name="Nielsen M.R."/>
            <person name="Sondergaard T.E."/>
            <person name="Sorensen J.L."/>
            <person name="Fitzpatrick D.A."/>
            <person name="Frisvad J.C."/>
            <person name="Nielsen K.L."/>
        </authorList>
    </citation>
    <scope>NUCLEOTIDE SEQUENCE</scope>
    <source>
        <strain evidence="2">IBT 29677</strain>
    </source>
</reference>